<sequence>MDKKNDKVKKAAFSFILLMGIVSLFSDMTHEGAASIMGAYLSLAGASAAAIGFVSGLGEFIGYSLRIITGKLTDRTKKYWPMTIVGYVIDCAAIPALALVPNGGWVVACFLIVIQRFGKAVKKPAKDTILSFAATQTGTGKSFAIQEFLDQLGAFLGPVMLFLVVLLKNSTDIFNVYKICFLLLGVPAAATIILLFVAKARYPEPDKFEKVQETSEPFHMNRRFIIYVVGISFFGAGFVDFSLITMHTMKTGLIPTDTLSLLYAGAMAVDAVSALFFGWLYDKYGLRSLMVSTLCSAPFAIFIFGMDSQWALFLGVALWGIGMGAQESILKAVVTDIVPKQNRSSGFGIFQTSFGVCWFIGSWLMGALYDISPTGLIAFSVVMQLAAIPFYYWTGIVGKNNNKGGQDGITESNR</sequence>
<keyword evidence="10" id="KW-1185">Reference proteome</keyword>
<dbReference type="InterPro" id="IPR020846">
    <property type="entry name" value="MFS_dom"/>
</dbReference>
<comment type="caution">
    <text evidence="9">The sequence shown here is derived from an EMBL/GenBank/DDBJ whole genome shotgun (WGS) entry which is preliminary data.</text>
</comment>
<dbReference type="EMBL" id="SNXO01000058">
    <property type="protein sequence ID" value="TDP46643.1"/>
    <property type="molecule type" value="Genomic_DNA"/>
</dbReference>
<feature type="transmembrane region" description="Helical" evidence="7">
    <location>
        <begin position="148"/>
        <end position="167"/>
    </location>
</feature>
<protein>
    <submittedName>
        <fullName evidence="9">MFS transporter</fullName>
    </submittedName>
</protein>
<dbReference type="PANTHER" id="PTHR42688">
    <property type="entry name" value="CONSERVED PROTEIN"/>
    <property type="match status" value="1"/>
</dbReference>
<dbReference type="Proteomes" id="UP000295500">
    <property type="component" value="Unassembled WGS sequence"/>
</dbReference>
<feature type="transmembrane region" description="Helical" evidence="7">
    <location>
        <begin position="261"/>
        <end position="281"/>
    </location>
</feature>
<dbReference type="AlphaFoldDB" id="A0A4R6PYT9"/>
<evidence type="ECO:0000256" key="7">
    <source>
        <dbReference type="SAM" id="Phobius"/>
    </source>
</evidence>
<dbReference type="CDD" id="cd17370">
    <property type="entry name" value="MFS_MJ1317_like"/>
    <property type="match status" value="1"/>
</dbReference>
<evidence type="ECO:0000256" key="5">
    <source>
        <dbReference type="ARBA" id="ARBA00022989"/>
    </source>
</evidence>
<dbReference type="SUPFAM" id="SSF103473">
    <property type="entry name" value="MFS general substrate transporter"/>
    <property type="match status" value="1"/>
</dbReference>
<evidence type="ECO:0000256" key="1">
    <source>
        <dbReference type="ARBA" id="ARBA00004651"/>
    </source>
</evidence>
<evidence type="ECO:0000256" key="6">
    <source>
        <dbReference type="ARBA" id="ARBA00023136"/>
    </source>
</evidence>
<proteinExistence type="predicted"/>
<evidence type="ECO:0000313" key="10">
    <source>
        <dbReference type="Proteomes" id="UP000295500"/>
    </source>
</evidence>
<dbReference type="GO" id="GO:0005886">
    <property type="term" value="C:plasma membrane"/>
    <property type="evidence" value="ECO:0007669"/>
    <property type="project" value="UniProtKB-SubCell"/>
</dbReference>
<evidence type="ECO:0000256" key="3">
    <source>
        <dbReference type="ARBA" id="ARBA00022475"/>
    </source>
</evidence>
<organism evidence="9 10">
    <name type="scientific">Aminicella lysinilytica</name>
    <dbReference type="NCBI Taxonomy" id="433323"/>
    <lineage>
        <taxon>Bacteria</taxon>
        <taxon>Bacillati</taxon>
        <taxon>Bacillota</taxon>
        <taxon>Clostridia</taxon>
        <taxon>Peptostreptococcales</taxon>
        <taxon>Anaerovoracaceae</taxon>
        <taxon>Aminicella</taxon>
    </lineage>
</organism>
<dbReference type="RefSeq" id="WP_133529309.1">
    <property type="nucleotide sequence ID" value="NZ_SNXO01000058.1"/>
</dbReference>
<dbReference type="InterPro" id="IPR052425">
    <property type="entry name" value="Uncharacterized_MFS-type"/>
</dbReference>
<keyword evidence="3" id="KW-1003">Cell membrane</keyword>
<dbReference type="GO" id="GO:0022857">
    <property type="term" value="F:transmembrane transporter activity"/>
    <property type="evidence" value="ECO:0007669"/>
    <property type="project" value="InterPro"/>
</dbReference>
<dbReference type="InterPro" id="IPR011701">
    <property type="entry name" value="MFS"/>
</dbReference>
<feature type="transmembrane region" description="Helical" evidence="7">
    <location>
        <begin position="79"/>
        <end position="98"/>
    </location>
</feature>
<dbReference type="Pfam" id="PF07690">
    <property type="entry name" value="MFS_1"/>
    <property type="match status" value="1"/>
</dbReference>
<dbReference type="InterPro" id="IPR036259">
    <property type="entry name" value="MFS_trans_sf"/>
</dbReference>
<evidence type="ECO:0000313" key="9">
    <source>
        <dbReference type="EMBL" id="TDP46643.1"/>
    </source>
</evidence>
<dbReference type="PROSITE" id="PS50850">
    <property type="entry name" value="MFS"/>
    <property type="match status" value="1"/>
</dbReference>
<feature type="transmembrane region" description="Helical" evidence="7">
    <location>
        <begin position="312"/>
        <end position="334"/>
    </location>
</feature>
<dbReference type="PANTHER" id="PTHR42688:SF1">
    <property type="entry name" value="BLR5212 PROTEIN"/>
    <property type="match status" value="1"/>
</dbReference>
<feature type="domain" description="Major facilitator superfamily (MFS) profile" evidence="8">
    <location>
        <begin position="12"/>
        <end position="401"/>
    </location>
</feature>
<comment type="subcellular location">
    <subcellularLocation>
        <location evidence="1">Cell membrane</location>
        <topology evidence="1">Multi-pass membrane protein</topology>
    </subcellularLocation>
</comment>
<keyword evidence="4 7" id="KW-0812">Transmembrane</keyword>
<keyword evidence="5 7" id="KW-1133">Transmembrane helix</keyword>
<reference evidence="9 10" key="1">
    <citation type="submission" date="2019-03" db="EMBL/GenBank/DDBJ databases">
        <title>Genomic Encyclopedia of Type Strains, Phase IV (KMG-IV): sequencing the most valuable type-strain genomes for metagenomic binning, comparative biology and taxonomic classification.</title>
        <authorList>
            <person name="Goeker M."/>
        </authorList>
    </citation>
    <scope>NUCLEOTIDE SEQUENCE [LARGE SCALE GENOMIC DNA]</scope>
    <source>
        <strain evidence="9 10">DSM 28287</strain>
    </source>
</reference>
<evidence type="ECO:0000259" key="8">
    <source>
        <dbReference type="PROSITE" id="PS50850"/>
    </source>
</evidence>
<evidence type="ECO:0000256" key="2">
    <source>
        <dbReference type="ARBA" id="ARBA00022448"/>
    </source>
</evidence>
<dbReference type="OrthoDB" id="9803985at2"/>
<feature type="transmembrane region" description="Helical" evidence="7">
    <location>
        <begin position="173"/>
        <end position="198"/>
    </location>
</feature>
<gene>
    <name evidence="9" type="ORF">EV211_1588</name>
</gene>
<dbReference type="Gene3D" id="1.20.1250.20">
    <property type="entry name" value="MFS general substrate transporter like domains"/>
    <property type="match status" value="2"/>
</dbReference>
<feature type="transmembrane region" description="Helical" evidence="7">
    <location>
        <begin position="12"/>
        <end position="30"/>
    </location>
</feature>
<evidence type="ECO:0000256" key="4">
    <source>
        <dbReference type="ARBA" id="ARBA00022692"/>
    </source>
</evidence>
<keyword evidence="6 7" id="KW-0472">Membrane</keyword>
<feature type="transmembrane region" description="Helical" evidence="7">
    <location>
        <begin position="375"/>
        <end position="393"/>
    </location>
</feature>
<feature type="transmembrane region" description="Helical" evidence="7">
    <location>
        <begin position="224"/>
        <end position="249"/>
    </location>
</feature>
<accession>A0A4R6PYT9</accession>
<feature type="transmembrane region" description="Helical" evidence="7">
    <location>
        <begin position="346"/>
        <end position="369"/>
    </location>
</feature>
<feature type="transmembrane region" description="Helical" evidence="7">
    <location>
        <begin position="36"/>
        <end position="58"/>
    </location>
</feature>
<keyword evidence="2" id="KW-0813">Transport</keyword>
<name>A0A4R6PYT9_9FIRM</name>